<keyword evidence="3 6" id="KW-0732">Signal</keyword>
<sequence>MVRALVASLVAAPLLALAVPAAAQEKTVHVYNWSDYVDPKMLEDFTKETGIKVVYDTYDNNEIVETKLLAGKSGYDIVVPSGPFLQRLINAGIFAKLGKAKIPNLQNAWPEVAERLQVFDPGNAHAVNYMWGTTGIGINVDKVKERLGDIPLNTWDIVLKPELSAKLKDCGIHMLDAPEDIFPGVLSYLGLNPDSKDAKDFQKAADLLVKVRGNIQKFHSSEYINGLANGDICVAVGYSGDILQAKARAEEAKNNVDVAYIIPKEGALMWFDSMAIPADAPHPDEAHAFINFMMKPEVAAANSNFVAYANGNIASKEHLDEEIRNDPGIYPDDETMKRLFTNTAYDERAQRTLTRLWTRVKTGR</sequence>
<evidence type="ECO:0000256" key="6">
    <source>
        <dbReference type="SAM" id="SignalP"/>
    </source>
</evidence>
<evidence type="ECO:0000313" key="8">
    <source>
        <dbReference type="Proteomes" id="UP000577362"/>
    </source>
</evidence>
<dbReference type="GO" id="GO:0015846">
    <property type="term" value="P:polyamine transport"/>
    <property type="evidence" value="ECO:0007669"/>
    <property type="project" value="InterPro"/>
</dbReference>
<dbReference type="CDD" id="cd13659">
    <property type="entry name" value="PBP2_PotF"/>
    <property type="match status" value="1"/>
</dbReference>
<keyword evidence="2 5" id="KW-0813">Transport</keyword>
<dbReference type="SUPFAM" id="SSF53850">
    <property type="entry name" value="Periplasmic binding protein-like II"/>
    <property type="match status" value="1"/>
</dbReference>
<organism evidence="7 8">
    <name type="scientific">Chelatococcus caeni</name>
    <dbReference type="NCBI Taxonomy" id="1348468"/>
    <lineage>
        <taxon>Bacteria</taxon>
        <taxon>Pseudomonadati</taxon>
        <taxon>Pseudomonadota</taxon>
        <taxon>Alphaproteobacteria</taxon>
        <taxon>Hyphomicrobiales</taxon>
        <taxon>Chelatococcaceae</taxon>
        <taxon>Chelatococcus</taxon>
    </lineage>
</organism>
<feature type="signal peptide" evidence="6">
    <location>
        <begin position="1"/>
        <end position="23"/>
    </location>
</feature>
<dbReference type="InterPro" id="IPR001188">
    <property type="entry name" value="Sperm_putr-bd"/>
</dbReference>
<dbReference type="Proteomes" id="UP000577362">
    <property type="component" value="Unassembled WGS sequence"/>
</dbReference>
<feature type="chain" id="PRO_5032590790" description="Putrescine-binding periplasmic protein" evidence="6">
    <location>
        <begin position="24"/>
        <end position="364"/>
    </location>
</feature>
<gene>
    <name evidence="7" type="ORF">GGR16_004742</name>
</gene>
<name>A0A840CBP2_9HYPH</name>
<evidence type="ECO:0000256" key="2">
    <source>
        <dbReference type="ARBA" id="ARBA00022448"/>
    </source>
</evidence>
<comment type="function">
    <text evidence="5">Required for the activity of the bacterial periplasmic transport system of putrescine.</text>
</comment>
<dbReference type="PIRSF" id="PIRSF019574">
    <property type="entry name" value="Periplasmic_polyamine_BP"/>
    <property type="match status" value="1"/>
</dbReference>
<proteinExistence type="inferred from homology"/>
<evidence type="ECO:0000256" key="1">
    <source>
        <dbReference type="ARBA" id="ARBA00004418"/>
    </source>
</evidence>
<protein>
    <recommendedName>
        <fullName evidence="5">Putrescine-binding periplasmic protein</fullName>
    </recommendedName>
</protein>
<dbReference type="Pfam" id="PF13416">
    <property type="entry name" value="SBP_bac_8"/>
    <property type="match status" value="1"/>
</dbReference>
<dbReference type="InterPro" id="IPR006059">
    <property type="entry name" value="SBP"/>
</dbReference>
<dbReference type="AlphaFoldDB" id="A0A840CBP2"/>
<reference evidence="7 8" key="1">
    <citation type="submission" date="2020-08" db="EMBL/GenBank/DDBJ databases">
        <title>Genomic Encyclopedia of Type Strains, Phase IV (KMG-IV): sequencing the most valuable type-strain genomes for metagenomic binning, comparative biology and taxonomic classification.</title>
        <authorList>
            <person name="Goeker M."/>
        </authorList>
    </citation>
    <scope>NUCLEOTIDE SEQUENCE [LARGE SCALE GENOMIC DNA]</scope>
    <source>
        <strain evidence="7 8">DSM 103737</strain>
    </source>
</reference>
<comment type="caution">
    <text evidence="7">The sequence shown here is derived from an EMBL/GenBank/DDBJ whole genome shotgun (WGS) entry which is preliminary data.</text>
</comment>
<comment type="subcellular location">
    <subcellularLocation>
        <location evidence="1 5">Periplasm</location>
    </subcellularLocation>
</comment>
<keyword evidence="4 5" id="KW-0574">Periplasm</keyword>
<keyword evidence="8" id="KW-1185">Reference proteome</keyword>
<comment type="similarity">
    <text evidence="5">Belongs to the bacterial solute-binding protein PotD/PotF family.</text>
</comment>
<dbReference type="PANTHER" id="PTHR30222:SF12">
    <property type="entry name" value="NORSPERMIDINE SENSOR"/>
    <property type="match status" value="1"/>
</dbReference>
<dbReference type="GO" id="GO:0042597">
    <property type="term" value="C:periplasmic space"/>
    <property type="evidence" value="ECO:0007669"/>
    <property type="project" value="UniProtKB-SubCell"/>
</dbReference>
<evidence type="ECO:0000256" key="5">
    <source>
        <dbReference type="PIRNR" id="PIRNR019574"/>
    </source>
</evidence>
<dbReference type="EMBL" id="JACIEN010000008">
    <property type="protein sequence ID" value="MBB4019687.1"/>
    <property type="molecule type" value="Genomic_DNA"/>
</dbReference>
<accession>A0A840CBP2</accession>
<dbReference type="PANTHER" id="PTHR30222">
    <property type="entry name" value="SPERMIDINE/PUTRESCINE-BINDING PERIPLASMIC PROTEIN"/>
    <property type="match status" value="1"/>
</dbReference>
<evidence type="ECO:0000256" key="4">
    <source>
        <dbReference type="ARBA" id="ARBA00022764"/>
    </source>
</evidence>
<evidence type="ECO:0000313" key="7">
    <source>
        <dbReference type="EMBL" id="MBB4019687.1"/>
    </source>
</evidence>
<dbReference type="Gene3D" id="3.40.190.10">
    <property type="entry name" value="Periplasmic binding protein-like II"/>
    <property type="match status" value="2"/>
</dbReference>
<dbReference type="GO" id="GO:0019808">
    <property type="term" value="F:polyamine binding"/>
    <property type="evidence" value="ECO:0007669"/>
    <property type="project" value="InterPro"/>
</dbReference>
<dbReference type="RefSeq" id="WP_183318523.1">
    <property type="nucleotide sequence ID" value="NZ_JACIEN010000008.1"/>
</dbReference>
<evidence type="ECO:0000256" key="3">
    <source>
        <dbReference type="ARBA" id="ARBA00022729"/>
    </source>
</evidence>
<dbReference type="PRINTS" id="PR00909">
    <property type="entry name" value="SPERMDNBNDNG"/>
</dbReference>